<organism evidence="5">
    <name type="scientific">Fusobacterium nucleatum 13_3C</name>
    <dbReference type="NCBI Taxonomy" id="1357398"/>
    <lineage>
        <taxon>Bacteria</taxon>
        <taxon>Fusobacteriati</taxon>
        <taxon>Fusobacteriota</taxon>
        <taxon>Fusobacteriia</taxon>
        <taxon>Fusobacteriales</taxon>
        <taxon>Fusobacteriaceae</taxon>
        <taxon>Fusobacterium</taxon>
    </lineage>
</organism>
<dbReference type="GO" id="GO:0009307">
    <property type="term" value="P:DNA restriction-modification system"/>
    <property type="evidence" value="ECO:0007669"/>
    <property type="project" value="UniProtKB-KW"/>
</dbReference>
<dbReference type="PANTHER" id="PTHR43140:SF1">
    <property type="entry name" value="TYPE I RESTRICTION ENZYME ECOKI SPECIFICITY SUBUNIT"/>
    <property type="match status" value="1"/>
</dbReference>
<proteinExistence type="inferred from homology"/>
<evidence type="ECO:0000256" key="2">
    <source>
        <dbReference type="ARBA" id="ARBA00022747"/>
    </source>
</evidence>
<dbReference type="GO" id="GO:0003677">
    <property type="term" value="F:DNA binding"/>
    <property type="evidence" value="ECO:0007669"/>
    <property type="project" value="UniProtKB-KW"/>
</dbReference>
<keyword evidence="3" id="KW-0238">DNA-binding</keyword>
<evidence type="ECO:0000259" key="4">
    <source>
        <dbReference type="Pfam" id="PF01420"/>
    </source>
</evidence>
<evidence type="ECO:0000256" key="3">
    <source>
        <dbReference type="ARBA" id="ARBA00023125"/>
    </source>
</evidence>
<dbReference type="CDD" id="cd17294">
    <property type="entry name" value="RMtype1_S_MmaC7ORF19P_TRD1-CR1_like"/>
    <property type="match status" value="1"/>
</dbReference>
<dbReference type="InterPro" id="IPR044946">
    <property type="entry name" value="Restrct_endonuc_typeI_TRD_sf"/>
</dbReference>
<dbReference type="PANTHER" id="PTHR43140">
    <property type="entry name" value="TYPE-1 RESTRICTION ENZYME ECOKI SPECIFICITY PROTEIN"/>
    <property type="match status" value="1"/>
</dbReference>
<dbReference type="PATRIC" id="fig|1357398.3.peg.154"/>
<dbReference type="CDD" id="cd17291">
    <property type="entry name" value="RMtype1_S_MgeORF438P-TRD-CR_like"/>
    <property type="match status" value="1"/>
</dbReference>
<accession>X7SCN5</accession>
<feature type="domain" description="Type I restriction modification DNA specificity" evidence="4">
    <location>
        <begin position="423"/>
        <end position="597"/>
    </location>
</feature>
<evidence type="ECO:0000313" key="5">
    <source>
        <dbReference type="EMBL" id="ETZ31418.1"/>
    </source>
</evidence>
<dbReference type="OrthoDB" id="9795776at2"/>
<dbReference type="HOGENOM" id="CLU_021095_6_0_0"/>
<dbReference type="Gene3D" id="3.90.220.20">
    <property type="entry name" value="DNA methylase specificity domains"/>
    <property type="match status" value="3"/>
</dbReference>
<evidence type="ECO:0000256" key="1">
    <source>
        <dbReference type="ARBA" id="ARBA00010923"/>
    </source>
</evidence>
<dbReference type="CDD" id="cd17281">
    <property type="entry name" value="RMtype1_S_HpyAXIII_TRD1-CR1_like"/>
    <property type="match status" value="1"/>
</dbReference>
<dbReference type="Pfam" id="PF01420">
    <property type="entry name" value="Methylase_S"/>
    <property type="match status" value="3"/>
</dbReference>
<keyword evidence="2" id="KW-0680">Restriction system</keyword>
<dbReference type="SUPFAM" id="SSF116734">
    <property type="entry name" value="DNA methylase specificity domain"/>
    <property type="match status" value="3"/>
</dbReference>
<comment type="similarity">
    <text evidence="1">Belongs to the type-I restriction system S methylase family.</text>
</comment>
<feature type="domain" description="Type I restriction modification DNA specificity" evidence="4">
    <location>
        <begin position="187"/>
        <end position="366"/>
    </location>
</feature>
<dbReference type="EMBL" id="JAOZ01000001">
    <property type="protein sequence ID" value="ETZ31418.1"/>
    <property type="molecule type" value="Genomic_DNA"/>
</dbReference>
<name>X7SCN5_FUSNU</name>
<protein>
    <recommendedName>
        <fullName evidence="4">Type I restriction modification DNA specificity domain-containing protein</fullName>
    </recommendedName>
</protein>
<reference evidence="5" key="1">
    <citation type="submission" date="2014-01" db="EMBL/GenBank/DDBJ databases">
        <title>The Genome Sequence of Fusobacterium nucleatum 13_3C.</title>
        <authorList>
            <consortium name="The Broad Institute Genomics Platform"/>
            <person name="Earl A."/>
            <person name="Allen-Vercoe E."/>
            <person name="Daigneault M."/>
            <person name="Young S.K."/>
            <person name="Zeng Q."/>
            <person name="Gargeya S."/>
            <person name="Fitzgerald M."/>
            <person name="Abouelleil A."/>
            <person name="Alvarado L."/>
            <person name="Chapman S.B."/>
            <person name="Gainer-Dewar J."/>
            <person name="Goldberg J."/>
            <person name="Griggs A."/>
            <person name="Gujja S."/>
            <person name="Hansen M."/>
            <person name="Howarth C."/>
            <person name="Imamovic A."/>
            <person name="Ireland A."/>
            <person name="Larimer J."/>
            <person name="McCowan C."/>
            <person name="Murphy C."/>
            <person name="Pearson M."/>
            <person name="Poon T.W."/>
            <person name="Priest M."/>
            <person name="Roberts A."/>
            <person name="Saif S."/>
            <person name="Shea T."/>
            <person name="Sykes S."/>
            <person name="Wortman J."/>
            <person name="Nusbaum C."/>
            <person name="Birren B."/>
        </authorList>
    </citation>
    <scope>NUCLEOTIDE SEQUENCE [LARGE SCALE GENOMIC DNA]</scope>
    <source>
        <strain evidence="5">13_3C</strain>
    </source>
</reference>
<dbReference type="InterPro" id="IPR051212">
    <property type="entry name" value="Type-I_RE_S_subunit"/>
</dbReference>
<gene>
    <name evidence="5" type="ORF">HMPREF2085_00162</name>
</gene>
<feature type="domain" description="Type I restriction modification DNA specificity" evidence="4">
    <location>
        <begin position="13"/>
        <end position="167"/>
    </location>
</feature>
<dbReference type="AlphaFoldDB" id="X7SCN5"/>
<comment type="caution">
    <text evidence="5">The sequence shown here is derived from an EMBL/GenBank/DDBJ whole genome shotgun (WGS) entry which is preliminary data.</text>
</comment>
<dbReference type="InterPro" id="IPR000055">
    <property type="entry name" value="Restrct_endonuc_typeI_TRD"/>
</dbReference>
<sequence>MSKLDELIKELCPNGVEYKELGEIVKSQRGKTITKELIKDGDIPVISGGQKPAYYHNESNRKGEVITVAGSGAYAGFVMYWDKPIFVSDAFSIECDKSYLNIKYIYYFLQNNQMKIYSLKKGGGVPHVYFKDMQKFLVPVPPLEVQDEIVRILDNFTALTAELTAELTARKKQYSWYRDYLLKFENKVEIVKLGNVSELKSGGTPKTENLEYWENGIIPWMSSGEVNKGNIYETEKKITKEGYENSNTKMLPKNTVVIALAGQGKTRGTVAITRIELCTNQSLCGIIPNEKLNSDYLYHYLKTQYENLRQLSSGDGTRGGLNLKMIDNYLIPLPPLEVQKRIVEVLDNFEKICNDLNIGLPAEIEARQKQYEFYRNFLLTFKIENCTLPKTRQDKTRQDKTRQDKTRQDIIKLFMYIFGYIELELGEIFELKNGYTPSKSNPEYWLNGNINWFKIEDINTNGRILKNSIEKVNKKGIKGKLFPENTLIISTSATIGEYALITKEFLCNQRFTCLIVKGEYKNILLPMFLKHYAYILSKKCKENIKIGNFPSVDMDKFKKFLIPLPLLEEQQRIVNILDRFDKLCNDISEGLPAEIEARQKQYEYYREKLLTFKNIND</sequence>